<evidence type="ECO:0000256" key="5">
    <source>
        <dbReference type="ARBA" id="ARBA00022519"/>
    </source>
</evidence>
<reference evidence="12" key="2">
    <citation type="journal article" date="2022" name="Syst. Appl. Microbiol.">
        <title>Physiological and genomic characterisation of Luteimonas fraxinea sp. nov., a bacterial species associated with trees tolerant to ash dieback.</title>
        <authorList>
            <person name="Ulrich K."/>
            <person name="Becker R."/>
            <person name="Behrendt U."/>
            <person name="Kube M."/>
            <person name="Schneck V."/>
            <person name="Ulrich A."/>
        </authorList>
    </citation>
    <scope>NUCLEOTIDE SEQUENCE</scope>
    <source>
        <strain evidence="12">A1P009</strain>
    </source>
</reference>
<keyword evidence="3" id="KW-0813">Transport</keyword>
<keyword evidence="9 10" id="KW-0472">Membrane</keyword>
<dbReference type="PROSITE" id="PS52015">
    <property type="entry name" value="TONB_CTD"/>
    <property type="match status" value="1"/>
</dbReference>
<evidence type="ECO:0000256" key="7">
    <source>
        <dbReference type="ARBA" id="ARBA00022927"/>
    </source>
</evidence>
<evidence type="ECO:0000256" key="9">
    <source>
        <dbReference type="ARBA" id="ARBA00023136"/>
    </source>
</evidence>
<evidence type="ECO:0000256" key="3">
    <source>
        <dbReference type="ARBA" id="ARBA00022448"/>
    </source>
</evidence>
<dbReference type="RefSeq" id="WP_232137743.1">
    <property type="nucleotide sequence ID" value="NZ_CP089507.1"/>
</dbReference>
<reference evidence="12" key="1">
    <citation type="submission" date="2021-12" db="EMBL/GenBank/DDBJ databases">
        <authorList>
            <person name="Ulrich A."/>
        </authorList>
    </citation>
    <scope>NUCLEOTIDE SEQUENCE</scope>
    <source>
        <strain evidence="12">A1P009</strain>
    </source>
</reference>
<dbReference type="InterPro" id="IPR037682">
    <property type="entry name" value="TonB_C"/>
</dbReference>
<dbReference type="Pfam" id="PF03544">
    <property type="entry name" value="TonB_C"/>
    <property type="match status" value="1"/>
</dbReference>
<evidence type="ECO:0000256" key="1">
    <source>
        <dbReference type="ARBA" id="ARBA00004383"/>
    </source>
</evidence>
<proteinExistence type="inferred from homology"/>
<evidence type="ECO:0000256" key="2">
    <source>
        <dbReference type="ARBA" id="ARBA00006555"/>
    </source>
</evidence>
<sequence>MRGPVHEPSRPDAVRIVGLSGTLALNAMLFMVLLVPASRDALDYALPERKQEFEWITPPAPKPELPPERVEVVQPRSTPSPVVPQRTLPRIAPADAAVVVDSGTLPALPAFEGPPVDVAPTVIDTTPMSGIALQYASAPAPDYPRAALTAGAEGVVLLEVHVGIDGRPMDVRIHHSSGNRDLDRAALRHVQRMWTFQPAMRDGVPVEAIGLVPIAFNLSRG</sequence>
<dbReference type="Gene3D" id="3.30.1150.10">
    <property type="match status" value="1"/>
</dbReference>
<keyword evidence="6 10" id="KW-0812">Transmembrane</keyword>
<organism evidence="12 13">
    <name type="scientific">Luteimonas fraxinea</name>
    <dbReference type="NCBI Taxonomy" id="2901869"/>
    <lineage>
        <taxon>Bacteria</taxon>
        <taxon>Pseudomonadati</taxon>
        <taxon>Pseudomonadota</taxon>
        <taxon>Gammaproteobacteria</taxon>
        <taxon>Lysobacterales</taxon>
        <taxon>Lysobacteraceae</taxon>
        <taxon>Luteimonas</taxon>
    </lineage>
</organism>
<accession>A0ABS8UG33</accession>
<keyword evidence="13" id="KW-1185">Reference proteome</keyword>
<dbReference type="EMBL" id="JAJQKU010000006">
    <property type="protein sequence ID" value="MCD9098443.1"/>
    <property type="molecule type" value="Genomic_DNA"/>
</dbReference>
<dbReference type="InterPro" id="IPR006260">
    <property type="entry name" value="TonB/TolA_C"/>
</dbReference>
<keyword evidence="4" id="KW-1003">Cell membrane</keyword>
<comment type="subcellular location">
    <subcellularLocation>
        <location evidence="1">Cell inner membrane</location>
        <topology evidence="1">Single-pass membrane protein</topology>
        <orientation evidence="1">Periplasmic side</orientation>
    </subcellularLocation>
</comment>
<dbReference type="InterPro" id="IPR051045">
    <property type="entry name" value="TonB-dependent_transducer"/>
</dbReference>
<evidence type="ECO:0000313" key="13">
    <source>
        <dbReference type="Proteomes" id="UP001430360"/>
    </source>
</evidence>
<keyword evidence="7" id="KW-0653">Protein transport</keyword>
<evidence type="ECO:0000313" key="12">
    <source>
        <dbReference type="EMBL" id="MCD9098443.1"/>
    </source>
</evidence>
<evidence type="ECO:0000256" key="10">
    <source>
        <dbReference type="SAM" id="Phobius"/>
    </source>
</evidence>
<gene>
    <name evidence="12" type="ORF">LTT95_16015</name>
</gene>
<evidence type="ECO:0000256" key="4">
    <source>
        <dbReference type="ARBA" id="ARBA00022475"/>
    </source>
</evidence>
<evidence type="ECO:0000256" key="8">
    <source>
        <dbReference type="ARBA" id="ARBA00022989"/>
    </source>
</evidence>
<dbReference type="PANTHER" id="PTHR33446">
    <property type="entry name" value="PROTEIN TONB-RELATED"/>
    <property type="match status" value="1"/>
</dbReference>
<evidence type="ECO:0000259" key="11">
    <source>
        <dbReference type="PROSITE" id="PS52015"/>
    </source>
</evidence>
<dbReference type="SUPFAM" id="SSF74653">
    <property type="entry name" value="TolA/TonB C-terminal domain"/>
    <property type="match status" value="1"/>
</dbReference>
<comment type="similarity">
    <text evidence="2">Belongs to the TonB family.</text>
</comment>
<comment type="caution">
    <text evidence="12">The sequence shown here is derived from an EMBL/GenBank/DDBJ whole genome shotgun (WGS) entry which is preliminary data.</text>
</comment>
<feature type="transmembrane region" description="Helical" evidence="10">
    <location>
        <begin position="16"/>
        <end position="35"/>
    </location>
</feature>
<keyword evidence="5" id="KW-0997">Cell inner membrane</keyword>
<dbReference type="NCBIfam" id="TIGR01352">
    <property type="entry name" value="tonB_Cterm"/>
    <property type="match status" value="1"/>
</dbReference>
<feature type="domain" description="TonB C-terminal" evidence="11">
    <location>
        <begin position="128"/>
        <end position="221"/>
    </location>
</feature>
<evidence type="ECO:0000256" key="6">
    <source>
        <dbReference type="ARBA" id="ARBA00022692"/>
    </source>
</evidence>
<dbReference type="PANTHER" id="PTHR33446:SF2">
    <property type="entry name" value="PROTEIN TONB"/>
    <property type="match status" value="1"/>
</dbReference>
<keyword evidence="8 10" id="KW-1133">Transmembrane helix</keyword>
<protein>
    <submittedName>
        <fullName evidence="12">Energy transducer TonB</fullName>
    </submittedName>
</protein>
<name>A0ABS8UG33_9GAMM</name>
<dbReference type="Proteomes" id="UP001430360">
    <property type="component" value="Unassembled WGS sequence"/>
</dbReference>